<dbReference type="KEGG" id="spaa:SPAPADRAFT_155078"/>
<dbReference type="GeneID" id="18871012"/>
<organism evidence="3">
    <name type="scientific">Spathaspora passalidarum (strain NRRL Y-27907 / 11-Y1)</name>
    <dbReference type="NCBI Taxonomy" id="619300"/>
    <lineage>
        <taxon>Eukaryota</taxon>
        <taxon>Fungi</taxon>
        <taxon>Dikarya</taxon>
        <taxon>Ascomycota</taxon>
        <taxon>Saccharomycotina</taxon>
        <taxon>Pichiomycetes</taxon>
        <taxon>Debaryomycetaceae</taxon>
        <taxon>Spathaspora</taxon>
    </lineage>
</organism>
<keyword evidence="3" id="KW-1185">Reference proteome</keyword>
<proteinExistence type="predicted"/>
<dbReference type="OrthoDB" id="4018855at2759"/>
<evidence type="ECO:0000313" key="2">
    <source>
        <dbReference type="EMBL" id="EGW31633.1"/>
    </source>
</evidence>
<name>G3AQT6_SPAPN</name>
<evidence type="ECO:0000256" key="1">
    <source>
        <dbReference type="SAM" id="SignalP"/>
    </source>
</evidence>
<dbReference type="InParanoid" id="G3AQT6"/>
<dbReference type="HOGENOM" id="CLU_068906_0_0_1"/>
<keyword evidence="1" id="KW-0732">Signal</keyword>
<dbReference type="AlphaFoldDB" id="G3AQT6"/>
<accession>G3AQT6</accession>
<protein>
    <submittedName>
        <fullName evidence="2">Uncharacterized protein</fullName>
    </submittedName>
</protein>
<dbReference type="OMA" id="QWVNITT"/>
<evidence type="ECO:0000313" key="3">
    <source>
        <dbReference type="Proteomes" id="UP000000709"/>
    </source>
</evidence>
<dbReference type="RefSeq" id="XP_007376411.1">
    <property type="nucleotide sequence ID" value="XM_007376349.1"/>
</dbReference>
<reference evidence="2 3" key="1">
    <citation type="journal article" date="2011" name="Proc. Natl. Acad. Sci. U.S.A.">
        <title>Comparative genomics of xylose-fermenting fungi for enhanced biofuel production.</title>
        <authorList>
            <person name="Wohlbach D.J."/>
            <person name="Kuo A."/>
            <person name="Sato T.K."/>
            <person name="Potts K.M."/>
            <person name="Salamov A.A."/>
            <person name="LaButti K.M."/>
            <person name="Sun H."/>
            <person name="Clum A."/>
            <person name="Pangilinan J.L."/>
            <person name="Lindquist E.A."/>
            <person name="Lucas S."/>
            <person name="Lapidus A."/>
            <person name="Jin M."/>
            <person name="Gunawan C."/>
            <person name="Balan V."/>
            <person name="Dale B.E."/>
            <person name="Jeffries T.W."/>
            <person name="Zinkel R."/>
            <person name="Barry K.W."/>
            <person name="Grigoriev I.V."/>
            <person name="Gasch A.P."/>
        </authorList>
    </citation>
    <scope>NUCLEOTIDE SEQUENCE [LARGE SCALE GENOMIC DNA]</scope>
    <source>
        <strain evidence="3">NRRL Y-27907 / 11-Y1</strain>
    </source>
</reference>
<sequence>MQLTKFSALLVLAYCTVSSGSPVEINAISATNTAEIKALVSSFEQFNSEFALVKRDGQLDVPLNQLVTRADVPILQSILSGLNNSGLALIVIDYVLLRPELLDITIDATIWVIESGLINLTDLLIALEQSGLIIDVLMLSLSDPDILPGLLRIGRELLKQSGIDIFSKRDAFAEAVSTESPEQAFAELSKRESEVMNSLFTALRESGLALSVVQHLLTTPELAAPNAHFLLSILRSNALSLTSLLNALKQSNLIWNLLRDILGNPDVLSQFGQIIADRIAKGIIPKNLFDDA</sequence>
<gene>
    <name evidence="2" type="ORF">SPAPADRAFT_155078</name>
</gene>
<dbReference type="Proteomes" id="UP000000709">
    <property type="component" value="Unassembled WGS sequence"/>
</dbReference>
<feature type="chain" id="PRO_5003442567" evidence="1">
    <location>
        <begin position="21"/>
        <end position="292"/>
    </location>
</feature>
<dbReference type="eggNOG" id="ENOG502RPWB">
    <property type="taxonomic scope" value="Eukaryota"/>
</dbReference>
<feature type="signal peptide" evidence="1">
    <location>
        <begin position="1"/>
        <end position="20"/>
    </location>
</feature>
<dbReference type="EMBL" id="GL996503">
    <property type="protein sequence ID" value="EGW31633.1"/>
    <property type="molecule type" value="Genomic_DNA"/>
</dbReference>